<gene>
    <name evidence="1" type="ORF">ACFQZW_12840</name>
</gene>
<proteinExistence type="predicted"/>
<dbReference type="RefSeq" id="WP_386783498.1">
    <property type="nucleotide sequence ID" value="NZ_JBHTIC010000020.1"/>
</dbReference>
<comment type="caution">
    <text evidence="1">The sequence shown here is derived from an EMBL/GenBank/DDBJ whole genome shotgun (WGS) entry which is preliminary data.</text>
</comment>
<evidence type="ECO:0000313" key="1">
    <source>
        <dbReference type="EMBL" id="MFD0762970.1"/>
    </source>
</evidence>
<accession>A0ABW2ZCB2</accession>
<reference evidence="2" key="1">
    <citation type="journal article" date="2019" name="Int. J. Syst. Evol. Microbiol.">
        <title>The Global Catalogue of Microorganisms (GCM) 10K type strain sequencing project: providing services to taxonomists for standard genome sequencing and annotation.</title>
        <authorList>
            <consortium name="The Broad Institute Genomics Platform"/>
            <consortium name="The Broad Institute Genome Sequencing Center for Infectious Disease"/>
            <person name="Wu L."/>
            <person name="Ma J."/>
        </authorList>
    </citation>
    <scope>NUCLEOTIDE SEQUENCE [LARGE SCALE GENOMIC DNA]</scope>
    <source>
        <strain evidence="2">CCUG 60022</strain>
    </source>
</reference>
<organism evidence="1 2">
    <name type="scientific">Lutibacter aestuarii</name>
    <dbReference type="NCBI Taxonomy" id="861111"/>
    <lineage>
        <taxon>Bacteria</taxon>
        <taxon>Pseudomonadati</taxon>
        <taxon>Bacteroidota</taxon>
        <taxon>Flavobacteriia</taxon>
        <taxon>Flavobacteriales</taxon>
        <taxon>Flavobacteriaceae</taxon>
        <taxon>Lutibacter</taxon>
    </lineage>
</organism>
<name>A0ABW2ZCB2_9FLAO</name>
<evidence type="ECO:0000313" key="2">
    <source>
        <dbReference type="Proteomes" id="UP001597032"/>
    </source>
</evidence>
<keyword evidence="2" id="KW-1185">Reference proteome</keyword>
<dbReference type="EMBL" id="JBHTIC010000020">
    <property type="protein sequence ID" value="MFD0762970.1"/>
    <property type="molecule type" value="Genomic_DNA"/>
</dbReference>
<sequence length="87" mass="10380">MKSIYQKETRNAFEDFKHNLLNSHFDELNEAVINDCIKILKEEISQKIIKNLMKENIEIDYQLIKQYQDLAVEIALNFVKKHKKTTP</sequence>
<protein>
    <submittedName>
        <fullName evidence="1">Uncharacterized protein</fullName>
    </submittedName>
</protein>
<dbReference type="Proteomes" id="UP001597032">
    <property type="component" value="Unassembled WGS sequence"/>
</dbReference>